<dbReference type="EMBL" id="JAOCIY010000056">
    <property type="protein sequence ID" value="MDH1481313.1"/>
    <property type="molecule type" value="Genomic_DNA"/>
</dbReference>
<dbReference type="Proteomes" id="UP001161707">
    <property type="component" value="Unassembled WGS sequence"/>
</dbReference>
<dbReference type="AlphaFoldDB" id="A0AA42UAP9"/>
<accession>A0AA42UAP9</accession>
<evidence type="ECO:0000313" key="1">
    <source>
        <dbReference type="EMBL" id="MDH1481313.1"/>
    </source>
</evidence>
<evidence type="ECO:0000313" key="2">
    <source>
        <dbReference type="Proteomes" id="UP001161707"/>
    </source>
</evidence>
<protein>
    <recommendedName>
        <fullName evidence="3">DUF1983 domain-containing protein</fullName>
    </recommendedName>
</protein>
<dbReference type="RefSeq" id="WP_261659146.1">
    <property type="nucleotide sequence ID" value="NZ_CP104836.1"/>
</dbReference>
<gene>
    <name evidence="1" type="ORF">N5E88_17765</name>
</gene>
<comment type="caution">
    <text evidence="1">The sequence shown here is derived from an EMBL/GenBank/DDBJ whole genome shotgun (WGS) entry which is preliminary data.</text>
</comment>
<name>A0AA42UAP9_ENTCL</name>
<evidence type="ECO:0008006" key="3">
    <source>
        <dbReference type="Google" id="ProtNLM"/>
    </source>
</evidence>
<sequence>MKKPLSLKDAMRSLHVIETNEGIELQSAAGTAKYDAWGARREVNGIPEYFPSSVTVNKRPQALVDDKGPSVPDDSCAPLVRTMKLRVELDTSGAQQAVDELDDKIRNSDAFKVLKDGWTFEKNGVLIINNGEVFVTDAKIDDAVLSNGNSVKLNVAGKGKPHEAGMTLGVEGEHSKVEFLADRYKVHEAAQSASNNEETAFNGGLAFCGFPGAISHDGANPADGNNATAEPISSIASATGTATKTRLTDEMQELVLKAVRESDLFTSLQAKIDAQTASVAGLQLAVRDVVNDVLRNALKPGGLLYKR</sequence>
<organism evidence="1 2">
    <name type="scientific">Enterobacter cloacae</name>
    <dbReference type="NCBI Taxonomy" id="550"/>
    <lineage>
        <taxon>Bacteria</taxon>
        <taxon>Pseudomonadati</taxon>
        <taxon>Pseudomonadota</taxon>
        <taxon>Gammaproteobacteria</taxon>
        <taxon>Enterobacterales</taxon>
        <taxon>Enterobacteriaceae</taxon>
        <taxon>Enterobacter</taxon>
        <taxon>Enterobacter cloacae complex</taxon>
    </lineage>
</organism>
<reference evidence="1" key="1">
    <citation type="submission" date="2022-09" db="EMBL/GenBank/DDBJ databases">
        <title>Intensive care unit water sources are persistently colonized with multi-drug resistant bacteria and are the site of extensive horizontal gene transfer of antibiotic resistance genes.</title>
        <authorList>
            <person name="Diorio-Toth L."/>
        </authorList>
    </citation>
    <scope>NUCLEOTIDE SEQUENCE</scope>
    <source>
        <strain evidence="1">GD03711</strain>
    </source>
</reference>
<proteinExistence type="predicted"/>